<protein>
    <submittedName>
        <fullName evidence="1">Uncharacterized protein</fullName>
    </submittedName>
</protein>
<proteinExistence type="predicted"/>
<sequence>MNEIIDYFVPAQDPILGINPANVVTTLDADNWQSKALTFQISWSQLYVYLSKATNTRRRKHYYCVSVYDIGKQESQSRRLFLTLNEALEYANAGAASLQTLAAFEEAS</sequence>
<dbReference type="RefSeq" id="WP_124924621.1">
    <property type="nucleotide sequence ID" value="NZ_BMOH01000001.1"/>
</dbReference>
<comment type="caution">
    <text evidence="1">The sequence shown here is derived from an EMBL/GenBank/DDBJ whole genome shotgun (WGS) entry which is preliminary data.</text>
</comment>
<organism evidence="1 2">
    <name type="scientific">Amphritea balenae</name>
    <dbReference type="NCBI Taxonomy" id="452629"/>
    <lineage>
        <taxon>Bacteria</taxon>
        <taxon>Pseudomonadati</taxon>
        <taxon>Pseudomonadota</taxon>
        <taxon>Gammaproteobacteria</taxon>
        <taxon>Oceanospirillales</taxon>
        <taxon>Oceanospirillaceae</taxon>
        <taxon>Amphritea</taxon>
    </lineage>
</organism>
<evidence type="ECO:0000313" key="2">
    <source>
        <dbReference type="Proteomes" id="UP000267535"/>
    </source>
</evidence>
<name>A0A3P1SWW9_9GAMM</name>
<reference evidence="1 2" key="1">
    <citation type="submission" date="2018-11" db="EMBL/GenBank/DDBJ databases">
        <title>The draft genome sequence of Amphritea balenae JAMM 1525T.</title>
        <authorList>
            <person name="Fang Z."/>
            <person name="Zhang Y."/>
            <person name="Han X."/>
        </authorList>
    </citation>
    <scope>NUCLEOTIDE SEQUENCE [LARGE SCALE GENOMIC DNA]</scope>
    <source>
        <strain evidence="1 2">JAMM 1525</strain>
    </source>
</reference>
<accession>A0A3P1SWW9</accession>
<dbReference type="AlphaFoldDB" id="A0A3P1SWW9"/>
<evidence type="ECO:0000313" key="1">
    <source>
        <dbReference type="EMBL" id="RRD01548.1"/>
    </source>
</evidence>
<dbReference type="EMBL" id="RQXV01000001">
    <property type="protein sequence ID" value="RRD01548.1"/>
    <property type="molecule type" value="Genomic_DNA"/>
</dbReference>
<keyword evidence="2" id="KW-1185">Reference proteome</keyword>
<gene>
    <name evidence="1" type="ORF">EHS89_03045</name>
</gene>
<dbReference type="Proteomes" id="UP000267535">
    <property type="component" value="Unassembled WGS sequence"/>
</dbReference>